<dbReference type="EMBL" id="SOBT01000008">
    <property type="protein sequence ID" value="TDU32622.1"/>
    <property type="molecule type" value="Genomic_DNA"/>
</dbReference>
<sequence>MPHSYSGKVALVTGGASGIGRATVERMLEDGDAVVAADLNAENGERLLSELSGPSREGRLIFVRTNVAEEADIAAAVTRAVDTFGRLDKLVNNAGLGGAFGPITEIDVDDWDYTFHVLVRGVYLGVKHGARAMIARGEGGAIVNVGSVAGLYGGGGPVAYSSAKAAVINFTRSVSLELAAHRIRVDAVCPGFIRTPLALGGGAGPDLSALQPWPDRGEPRDLADVIAFLCSDGSRFMTGTDIAVDGGLTAAGAQLASAPGNTLAKGVVGVNRGSTGERSLIRRKLGRDEIRK</sequence>
<evidence type="ECO:0000313" key="6">
    <source>
        <dbReference type="EMBL" id="TDU32622.1"/>
    </source>
</evidence>
<accession>A0A4R7PFR1</accession>
<dbReference type="PANTHER" id="PTHR43180:SF28">
    <property type="entry name" value="NAD(P)-BINDING ROSSMANN-FOLD SUPERFAMILY PROTEIN"/>
    <property type="match status" value="1"/>
</dbReference>
<keyword evidence="3" id="KW-0520">NAD</keyword>
<reference evidence="6 7" key="1">
    <citation type="submission" date="2019-03" db="EMBL/GenBank/DDBJ databases">
        <title>Genomic Encyclopedia of Type Strains, Phase IV (KMG-IV): sequencing the most valuable type-strain genomes for metagenomic binning, comparative biology and taxonomic classification.</title>
        <authorList>
            <person name="Goeker M."/>
        </authorList>
    </citation>
    <scope>NUCLEOTIDE SEQUENCE [LARGE SCALE GENOMIC DNA]</scope>
    <source>
        <strain evidence="6 7">DSM 26377</strain>
    </source>
</reference>
<keyword evidence="5" id="KW-0753">Steroid metabolism</keyword>
<organism evidence="6 7">
    <name type="scientific">Panacagrimonas perspica</name>
    <dbReference type="NCBI Taxonomy" id="381431"/>
    <lineage>
        <taxon>Bacteria</taxon>
        <taxon>Pseudomonadati</taxon>
        <taxon>Pseudomonadota</taxon>
        <taxon>Gammaproteobacteria</taxon>
        <taxon>Nevskiales</taxon>
        <taxon>Nevskiaceae</taxon>
        <taxon>Panacagrimonas</taxon>
    </lineage>
</organism>
<dbReference type="Pfam" id="PF13561">
    <property type="entry name" value="adh_short_C2"/>
    <property type="match status" value="1"/>
</dbReference>
<dbReference type="RefSeq" id="WP_133881106.1">
    <property type="nucleotide sequence ID" value="NZ_MWIN01000001.1"/>
</dbReference>
<dbReference type="NCBIfam" id="NF005559">
    <property type="entry name" value="PRK07231.1"/>
    <property type="match status" value="1"/>
</dbReference>
<evidence type="ECO:0000313" key="7">
    <source>
        <dbReference type="Proteomes" id="UP000295341"/>
    </source>
</evidence>
<comment type="similarity">
    <text evidence="1">Belongs to the short-chain dehydrogenases/reductases (SDR) family.</text>
</comment>
<protein>
    <submittedName>
        <fullName evidence="6">NAD(P)-dependent dehydrogenase (Short-subunit alcohol dehydrogenase family)</fullName>
    </submittedName>
</protein>
<dbReference type="InterPro" id="IPR002347">
    <property type="entry name" value="SDR_fam"/>
</dbReference>
<dbReference type="OrthoDB" id="9806974at2"/>
<evidence type="ECO:0000256" key="2">
    <source>
        <dbReference type="ARBA" id="ARBA00023002"/>
    </source>
</evidence>
<evidence type="ECO:0000256" key="1">
    <source>
        <dbReference type="ARBA" id="ARBA00006484"/>
    </source>
</evidence>
<name>A0A4R7PFR1_9GAMM</name>
<dbReference type="SUPFAM" id="SSF51735">
    <property type="entry name" value="NAD(P)-binding Rossmann-fold domains"/>
    <property type="match status" value="1"/>
</dbReference>
<dbReference type="Proteomes" id="UP000295341">
    <property type="component" value="Unassembled WGS sequence"/>
</dbReference>
<evidence type="ECO:0000256" key="5">
    <source>
        <dbReference type="ARBA" id="ARBA00023221"/>
    </source>
</evidence>
<dbReference type="CDD" id="cd05233">
    <property type="entry name" value="SDR_c"/>
    <property type="match status" value="1"/>
</dbReference>
<keyword evidence="4" id="KW-0443">Lipid metabolism</keyword>
<keyword evidence="2" id="KW-0560">Oxidoreductase</keyword>
<dbReference type="PANTHER" id="PTHR43180">
    <property type="entry name" value="3-OXOACYL-(ACYL-CARRIER-PROTEIN) REDUCTASE (AFU_ORTHOLOGUE AFUA_6G11210)"/>
    <property type="match status" value="1"/>
</dbReference>
<keyword evidence="7" id="KW-1185">Reference proteome</keyword>
<dbReference type="AlphaFoldDB" id="A0A4R7PFR1"/>
<dbReference type="GO" id="GO:0016491">
    <property type="term" value="F:oxidoreductase activity"/>
    <property type="evidence" value="ECO:0007669"/>
    <property type="project" value="UniProtKB-KW"/>
</dbReference>
<dbReference type="Gene3D" id="3.40.50.720">
    <property type="entry name" value="NAD(P)-binding Rossmann-like Domain"/>
    <property type="match status" value="1"/>
</dbReference>
<dbReference type="FunFam" id="3.40.50.720:FF:000084">
    <property type="entry name" value="Short-chain dehydrogenase reductase"/>
    <property type="match status" value="1"/>
</dbReference>
<dbReference type="PRINTS" id="PR00081">
    <property type="entry name" value="GDHRDH"/>
</dbReference>
<dbReference type="GO" id="GO:0008202">
    <property type="term" value="P:steroid metabolic process"/>
    <property type="evidence" value="ECO:0007669"/>
    <property type="project" value="UniProtKB-KW"/>
</dbReference>
<evidence type="ECO:0000256" key="4">
    <source>
        <dbReference type="ARBA" id="ARBA00023098"/>
    </source>
</evidence>
<dbReference type="InterPro" id="IPR036291">
    <property type="entry name" value="NAD(P)-bd_dom_sf"/>
</dbReference>
<proteinExistence type="inferred from homology"/>
<comment type="caution">
    <text evidence="6">The sequence shown here is derived from an EMBL/GenBank/DDBJ whole genome shotgun (WGS) entry which is preliminary data.</text>
</comment>
<evidence type="ECO:0000256" key="3">
    <source>
        <dbReference type="ARBA" id="ARBA00023027"/>
    </source>
</evidence>
<gene>
    <name evidence="6" type="ORF">DFR24_2020</name>
</gene>
<dbReference type="PRINTS" id="PR00080">
    <property type="entry name" value="SDRFAMILY"/>
</dbReference>